<dbReference type="Proteomes" id="UP000429232">
    <property type="component" value="Chromosome"/>
</dbReference>
<reference evidence="8 9" key="1">
    <citation type="submission" date="2020-12" db="EMBL/GenBank/DDBJ databases">
        <title>HMF7856_wgs.fasta genome submission.</title>
        <authorList>
            <person name="Kang H."/>
            <person name="Kim H."/>
            <person name="Joh K."/>
        </authorList>
    </citation>
    <scope>NUCLEOTIDE SEQUENCE [LARGE SCALE GENOMIC DNA]</scope>
    <source>
        <strain evidence="8 9">HMF7856</strain>
    </source>
</reference>
<keyword evidence="2" id="KW-1003">Cell membrane</keyword>
<evidence type="ECO:0000256" key="4">
    <source>
        <dbReference type="ARBA" id="ARBA00022989"/>
    </source>
</evidence>
<keyword evidence="4" id="KW-1133">Transmembrane helix</keyword>
<feature type="domain" description="ABC3 transporter permease C-terminal" evidence="6">
    <location>
        <begin position="297"/>
        <end position="412"/>
    </location>
</feature>
<dbReference type="InterPro" id="IPR003838">
    <property type="entry name" value="ABC3_permease_C"/>
</dbReference>
<dbReference type="Pfam" id="PF12704">
    <property type="entry name" value="MacB_PCD"/>
    <property type="match status" value="2"/>
</dbReference>
<evidence type="ECO:0000256" key="5">
    <source>
        <dbReference type="ARBA" id="ARBA00023136"/>
    </source>
</evidence>
<keyword evidence="9" id="KW-1185">Reference proteome</keyword>
<evidence type="ECO:0000256" key="1">
    <source>
        <dbReference type="ARBA" id="ARBA00004651"/>
    </source>
</evidence>
<dbReference type="PANTHER" id="PTHR30572">
    <property type="entry name" value="MEMBRANE COMPONENT OF TRANSPORTER-RELATED"/>
    <property type="match status" value="1"/>
</dbReference>
<evidence type="ECO:0000313" key="9">
    <source>
        <dbReference type="Proteomes" id="UP000429232"/>
    </source>
</evidence>
<feature type="domain" description="MacB-like periplasmic core" evidence="7">
    <location>
        <begin position="20"/>
        <end position="232"/>
    </location>
</feature>
<dbReference type="GO" id="GO:0022857">
    <property type="term" value="F:transmembrane transporter activity"/>
    <property type="evidence" value="ECO:0007669"/>
    <property type="project" value="TreeGrafter"/>
</dbReference>
<dbReference type="KEGG" id="mgik:GO620_007745"/>
<dbReference type="AlphaFoldDB" id="A0A6I4HY85"/>
<accession>A0A6I4HY85</accession>
<organism evidence="8 9">
    <name type="scientific">Mucilaginibacter ginkgonis</name>
    <dbReference type="NCBI Taxonomy" id="2682091"/>
    <lineage>
        <taxon>Bacteria</taxon>
        <taxon>Pseudomonadati</taxon>
        <taxon>Bacteroidota</taxon>
        <taxon>Sphingobacteriia</taxon>
        <taxon>Sphingobacteriales</taxon>
        <taxon>Sphingobacteriaceae</taxon>
        <taxon>Mucilaginibacter</taxon>
    </lineage>
</organism>
<evidence type="ECO:0000256" key="3">
    <source>
        <dbReference type="ARBA" id="ARBA00022692"/>
    </source>
</evidence>
<evidence type="ECO:0000313" key="8">
    <source>
        <dbReference type="EMBL" id="QQL51327.1"/>
    </source>
</evidence>
<comment type="subcellular location">
    <subcellularLocation>
        <location evidence="1">Cell membrane</location>
        <topology evidence="1">Multi-pass membrane protein</topology>
    </subcellularLocation>
</comment>
<dbReference type="PANTHER" id="PTHR30572:SF18">
    <property type="entry name" value="ABC-TYPE MACROLIDE FAMILY EXPORT SYSTEM PERMEASE COMPONENT 2"/>
    <property type="match status" value="1"/>
</dbReference>
<keyword evidence="3" id="KW-0812">Transmembrane</keyword>
<dbReference type="EMBL" id="CP066775">
    <property type="protein sequence ID" value="QQL51327.1"/>
    <property type="molecule type" value="Genomic_DNA"/>
</dbReference>
<evidence type="ECO:0000259" key="7">
    <source>
        <dbReference type="Pfam" id="PF12704"/>
    </source>
</evidence>
<dbReference type="GO" id="GO:0005886">
    <property type="term" value="C:plasma membrane"/>
    <property type="evidence" value="ECO:0007669"/>
    <property type="project" value="UniProtKB-SubCell"/>
</dbReference>
<proteinExistence type="predicted"/>
<dbReference type="InterPro" id="IPR050250">
    <property type="entry name" value="Macrolide_Exporter_MacB"/>
</dbReference>
<evidence type="ECO:0000259" key="6">
    <source>
        <dbReference type="Pfam" id="PF02687"/>
    </source>
</evidence>
<dbReference type="InterPro" id="IPR025857">
    <property type="entry name" value="MacB_PCD"/>
</dbReference>
<protein>
    <submittedName>
        <fullName evidence="8">ABC transporter permease</fullName>
    </submittedName>
</protein>
<dbReference type="RefSeq" id="WP_157523969.1">
    <property type="nucleotide sequence ID" value="NZ_CP066775.1"/>
</dbReference>
<dbReference type="Pfam" id="PF02687">
    <property type="entry name" value="FtsX"/>
    <property type="match status" value="2"/>
</dbReference>
<sequence>MIKNYIKTAIRSLNKNKGFTAINILGLALGLAVSLLIVFYVVDELSYDKFNVKADRIFRINDAVKFGGNENTWAVSPAPLAAALHEFPEVESTVRFRQTGSIRLKKGNNIIQENRVTFADPSVFSVFTLPMVDGTPATALNEPHTAVINETIARKYFNTINAVGKTFLVNDTANYKVTGVIKDMPKQSHFVFDIFLSMPSLAESKDPSWLNNNFQTYVLLRPDINFKQLEDKFPPFVSKHITAQLEALLHVTYEELAKTGSYFKLTAIPVRDIHLHSNIQAEMGDNGNIQYVYIFSAIAVFILLIACVNFMNLSTARSANRAREVGVRKVLGSGRKQLITQFLAESIIVTLVSMVIAIIISLLLLPTFNQMADKDLSITITSLTWLIPAIVIVIILIGFLAGSYPAFFLSAFQPIEVLKGKLSSGFKGGFLRSFLVVFQFSISIFLIIGTLVIYNQLKFIQQKDLGYSRNQVMVVKNADALGTQAQIFKQEVKLLKGVTSASLTGFTPTSGWRNSNSVFKSPVLNTANALNTQMWEVDAEYLKTMGIKLLKGRDFSDQMLTDSTALIINQQAAKNLGFTHPVDKMLYLPQNNQGTVMKEYHVVGVMKDFNFNSLRQNVSPVIITMGRNRGALNIRFNTANTTALVAQVENKWKAINPNKAFEYSFMDQDFDGMYRAEQRIGKIFISFTSLAIIIACLGLFGLAAYAAEQRNKEIGIRKVLGAGLSSIVRMLTADFIKLVLVALVIAAPLAWFAMQQWLQGFAYRQNIQWWTIIAAGAGAILIAFATISFQSVKAALINPVKSLKAE</sequence>
<evidence type="ECO:0000256" key="2">
    <source>
        <dbReference type="ARBA" id="ARBA00022475"/>
    </source>
</evidence>
<name>A0A6I4HY85_9SPHI</name>
<feature type="domain" description="MacB-like periplasmic core" evidence="7">
    <location>
        <begin position="433"/>
        <end position="626"/>
    </location>
</feature>
<gene>
    <name evidence="8" type="ORF">GO620_007745</name>
</gene>
<keyword evidence="5" id="KW-0472">Membrane</keyword>
<feature type="domain" description="ABC3 transporter permease C-terminal" evidence="6">
    <location>
        <begin position="686"/>
        <end position="798"/>
    </location>
</feature>